<dbReference type="PROSITE" id="PS50042">
    <property type="entry name" value="CNMP_BINDING_3"/>
    <property type="match status" value="1"/>
</dbReference>
<dbReference type="GO" id="GO:0005829">
    <property type="term" value="C:cytosol"/>
    <property type="evidence" value="ECO:0007669"/>
    <property type="project" value="TreeGrafter"/>
</dbReference>
<dbReference type="Pfam" id="PF00027">
    <property type="entry name" value="cNMP_binding"/>
    <property type="match status" value="1"/>
</dbReference>
<keyword evidence="3" id="KW-0804">Transcription</keyword>
<feature type="domain" description="Cyclic nucleotide-binding" evidence="4">
    <location>
        <begin position="14"/>
        <end position="108"/>
    </location>
</feature>
<dbReference type="InterPro" id="IPR018490">
    <property type="entry name" value="cNMP-bd_dom_sf"/>
</dbReference>
<evidence type="ECO:0000256" key="2">
    <source>
        <dbReference type="ARBA" id="ARBA00023125"/>
    </source>
</evidence>
<dbReference type="PROSITE" id="PS51063">
    <property type="entry name" value="HTH_CRP_2"/>
    <property type="match status" value="1"/>
</dbReference>
<dbReference type="PANTHER" id="PTHR24567">
    <property type="entry name" value="CRP FAMILY TRANSCRIPTIONAL REGULATORY PROTEIN"/>
    <property type="match status" value="1"/>
</dbReference>
<dbReference type="AlphaFoldDB" id="A0A840C572"/>
<dbReference type="SUPFAM" id="SSF46785">
    <property type="entry name" value="Winged helix' DNA-binding domain"/>
    <property type="match status" value="1"/>
</dbReference>
<dbReference type="InterPro" id="IPR036388">
    <property type="entry name" value="WH-like_DNA-bd_sf"/>
</dbReference>
<organism evidence="6 7">
    <name type="scientific">Chelatococcus caeni</name>
    <dbReference type="NCBI Taxonomy" id="1348468"/>
    <lineage>
        <taxon>Bacteria</taxon>
        <taxon>Pseudomonadati</taxon>
        <taxon>Pseudomonadota</taxon>
        <taxon>Alphaproteobacteria</taxon>
        <taxon>Hyphomicrobiales</taxon>
        <taxon>Chelatococcaceae</taxon>
        <taxon>Chelatococcus</taxon>
    </lineage>
</organism>
<evidence type="ECO:0000256" key="1">
    <source>
        <dbReference type="ARBA" id="ARBA00023015"/>
    </source>
</evidence>
<dbReference type="CDD" id="cd00092">
    <property type="entry name" value="HTH_CRP"/>
    <property type="match status" value="1"/>
</dbReference>
<dbReference type="PRINTS" id="PR00034">
    <property type="entry name" value="HTHCRP"/>
</dbReference>
<accession>A0A840C572</accession>
<comment type="caution">
    <text evidence="6">The sequence shown here is derived from an EMBL/GenBank/DDBJ whole genome shotgun (WGS) entry which is preliminary data.</text>
</comment>
<keyword evidence="7" id="KW-1185">Reference proteome</keyword>
<dbReference type="InterPro" id="IPR014710">
    <property type="entry name" value="RmlC-like_jellyroll"/>
</dbReference>
<dbReference type="InterPro" id="IPR050397">
    <property type="entry name" value="Env_Response_Regulators"/>
</dbReference>
<dbReference type="Pfam" id="PF13545">
    <property type="entry name" value="HTH_Crp_2"/>
    <property type="match status" value="1"/>
</dbReference>
<name>A0A840C572_9HYPH</name>
<keyword evidence="1" id="KW-0805">Transcription regulation</keyword>
<dbReference type="GO" id="GO:0003677">
    <property type="term" value="F:DNA binding"/>
    <property type="evidence" value="ECO:0007669"/>
    <property type="project" value="UniProtKB-KW"/>
</dbReference>
<sequence length="235" mass="25572">MTSVDPSVIADVPLFAGLSRAEHEDMLRDAKAIRVAKGRPVFAQGEAAHSFFVLVHGHLRVMKLTPDGQQVVVRFVVPGEIFGVACAIGCKAYPATATAVIDSVVLVWPSAVWPELIARWPALASRAMHAIGGRLQEAHTRVVEMSTRQVEQRVAHALLRLVQQAGRKLDKGVEIAFPITRQDVAEMTGTTLHTVSRILSAWEERGLVEGGRQRIVVREPHQLFILAESSPGASS</sequence>
<dbReference type="Gene3D" id="1.10.10.10">
    <property type="entry name" value="Winged helix-like DNA-binding domain superfamily/Winged helix DNA-binding domain"/>
    <property type="match status" value="1"/>
</dbReference>
<dbReference type="EMBL" id="JACIEN010000005">
    <property type="protein sequence ID" value="MBB4018758.1"/>
    <property type="molecule type" value="Genomic_DNA"/>
</dbReference>
<protein>
    <submittedName>
        <fullName evidence="6">CRP-like cAMP-binding protein</fullName>
    </submittedName>
</protein>
<dbReference type="PANTHER" id="PTHR24567:SF28">
    <property type="entry name" value="LISTERIOLYSIN REGULATORY PROTEIN"/>
    <property type="match status" value="1"/>
</dbReference>
<keyword evidence="2" id="KW-0238">DNA-binding</keyword>
<dbReference type="SMART" id="SM00419">
    <property type="entry name" value="HTH_CRP"/>
    <property type="match status" value="1"/>
</dbReference>
<dbReference type="GO" id="GO:0003700">
    <property type="term" value="F:DNA-binding transcription factor activity"/>
    <property type="evidence" value="ECO:0007669"/>
    <property type="project" value="TreeGrafter"/>
</dbReference>
<evidence type="ECO:0000259" key="5">
    <source>
        <dbReference type="PROSITE" id="PS51063"/>
    </source>
</evidence>
<dbReference type="Proteomes" id="UP000577362">
    <property type="component" value="Unassembled WGS sequence"/>
</dbReference>
<gene>
    <name evidence="6" type="ORF">GGR16_003805</name>
</gene>
<reference evidence="6 7" key="1">
    <citation type="submission" date="2020-08" db="EMBL/GenBank/DDBJ databases">
        <title>Genomic Encyclopedia of Type Strains, Phase IV (KMG-IV): sequencing the most valuable type-strain genomes for metagenomic binning, comparative biology and taxonomic classification.</title>
        <authorList>
            <person name="Goeker M."/>
        </authorList>
    </citation>
    <scope>NUCLEOTIDE SEQUENCE [LARGE SCALE GENOMIC DNA]</scope>
    <source>
        <strain evidence="6 7">DSM 103737</strain>
    </source>
</reference>
<evidence type="ECO:0000259" key="4">
    <source>
        <dbReference type="PROSITE" id="PS50042"/>
    </source>
</evidence>
<dbReference type="Gene3D" id="2.60.120.10">
    <property type="entry name" value="Jelly Rolls"/>
    <property type="match status" value="1"/>
</dbReference>
<dbReference type="InterPro" id="IPR012318">
    <property type="entry name" value="HTH_CRP"/>
</dbReference>
<dbReference type="InterPro" id="IPR036390">
    <property type="entry name" value="WH_DNA-bd_sf"/>
</dbReference>
<evidence type="ECO:0000313" key="6">
    <source>
        <dbReference type="EMBL" id="MBB4018758.1"/>
    </source>
</evidence>
<proteinExistence type="predicted"/>
<dbReference type="RefSeq" id="WP_026015253.1">
    <property type="nucleotide sequence ID" value="NZ_JACIEN010000005.1"/>
</dbReference>
<evidence type="ECO:0000256" key="3">
    <source>
        <dbReference type="ARBA" id="ARBA00023163"/>
    </source>
</evidence>
<dbReference type="InterPro" id="IPR000595">
    <property type="entry name" value="cNMP-bd_dom"/>
</dbReference>
<dbReference type="SUPFAM" id="SSF51206">
    <property type="entry name" value="cAMP-binding domain-like"/>
    <property type="match status" value="1"/>
</dbReference>
<dbReference type="SMART" id="SM00100">
    <property type="entry name" value="cNMP"/>
    <property type="match status" value="1"/>
</dbReference>
<feature type="domain" description="HTH crp-type" evidence="5">
    <location>
        <begin position="148"/>
        <end position="221"/>
    </location>
</feature>
<evidence type="ECO:0000313" key="7">
    <source>
        <dbReference type="Proteomes" id="UP000577362"/>
    </source>
</evidence>
<dbReference type="CDD" id="cd00038">
    <property type="entry name" value="CAP_ED"/>
    <property type="match status" value="1"/>
</dbReference>